<dbReference type="PROSITE" id="PS50240">
    <property type="entry name" value="TRYPSIN_DOM"/>
    <property type="match status" value="1"/>
</dbReference>
<dbReference type="GO" id="GO:0004252">
    <property type="term" value="F:serine-type endopeptidase activity"/>
    <property type="evidence" value="ECO:0007669"/>
    <property type="project" value="InterPro"/>
</dbReference>
<dbReference type="InterPro" id="IPR051333">
    <property type="entry name" value="CLIP_Serine_Protease"/>
</dbReference>
<feature type="domain" description="Peptidase S1" evidence="1">
    <location>
        <begin position="173"/>
        <end position="398"/>
    </location>
</feature>
<gene>
    <name evidence="3" type="primary">LOC113501824</name>
</gene>
<dbReference type="OrthoDB" id="422086at2759"/>
<reference evidence="3" key="1">
    <citation type="submission" date="2025-08" db="UniProtKB">
        <authorList>
            <consortium name="RefSeq"/>
        </authorList>
    </citation>
    <scope>IDENTIFICATION</scope>
</reference>
<dbReference type="InterPro" id="IPR001254">
    <property type="entry name" value="Trypsin_dom"/>
</dbReference>
<dbReference type="InterPro" id="IPR009003">
    <property type="entry name" value="Peptidase_S1_PA"/>
</dbReference>
<dbReference type="GeneID" id="113501824"/>
<dbReference type="AlphaFoldDB" id="A0A7E5WER9"/>
<dbReference type="RefSeq" id="XP_026738907.1">
    <property type="nucleotide sequence ID" value="XM_026883106.1"/>
</dbReference>
<dbReference type="PANTHER" id="PTHR24260:SF136">
    <property type="entry name" value="GH08193P-RELATED"/>
    <property type="match status" value="1"/>
</dbReference>
<sequence length="401" mass="44779">MIYKHKTFAIDMSSVVVFVFLLDNLAGFNNALNDTLISGAIYTQNNEPPDIQNCDPVTTEQILSAVSQDLDLDIVPTFRTSDNNNYNPVETEQLREQSPEEVYNTMVDNSLHEVDPKDEFYQKQLDGNVYDTDFTPFYRRSHLDHPENDHKAFKPVEDVTRNFTKIQYPKTAPFLVAIFETLSNITAQTCAGTLLSPHWVLTAANCVDILSNLYNNGSIATNKSHYTVVAGSHNPLLDGSAHNVTSVLLHPEVNLTHPLHKGLGVDGPYLALMKIEPEAEVPSFQLIPEEAISGEVMVYGWILSKNETEHDSLNCTSMSGLILTSPECQAMYSYRANDVICLLNNDTEKNTTQLSSGGPVMMEHEGQVKLLAVVQTDEHLFVAYPLAQHIAWINQTIYNKS</sequence>
<dbReference type="Gene3D" id="2.40.10.10">
    <property type="entry name" value="Trypsin-like serine proteases"/>
    <property type="match status" value="1"/>
</dbReference>
<evidence type="ECO:0000313" key="3">
    <source>
        <dbReference type="RefSeq" id="XP_026738907.1"/>
    </source>
</evidence>
<proteinExistence type="predicted"/>
<dbReference type="InterPro" id="IPR043504">
    <property type="entry name" value="Peptidase_S1_PA_chymotrypsin"/>
</dbReference>
<accession>A0A7E5WER9</accession>
<dbReference type="KEGG" id="tnl:113501824"/>
<name>A0A7E5WER9_TRINI</name>
<dbReference type="Pfam" id="PF00089">
    <property type="entry name" value="Trypsin"/>
    <property type="match status" value="1"/>
</dbReference>
<evidence type="ECO:0000259" key="1">
    <source>
        <dbReference type="PROSITE" id="PS50240"/>
    </source>
</evidence>
<dbReference type="PANTHER" id="PTHR24260">
    <property type="match status" value="1"/>
</dbReference>
<dbReference type="SMART" id="SM00020">
    <property type="entry name" value="Tryp_SPc"/>
    <property type="match status" value="1"/>
</dbReference>
<organism evidence="2 3">
    <name type="scientific">Trichoplusia ni</name>
    <name type="common">Cabbage looper</name>
    <dbReference type="NCBI Taxonomy" id="7111"/>
    <lineage>
        <taxon>Eukaryota</taxon>
        <taxon>Metazoa</taxon>
        <taxon>Ecdysozoa</taxon>
        <taxon>Arthropoda</taxon>
        <taxon>Hexapoda</taxon>
        <taxon>Insecta</taxon>
        <taxon>Pterygota</taxon>
        <taxon>Neoptera</taxon>
        <taxon>Endopterygota</taxon>
        <taxon>Lepidoptera</taxon>
        <taxon>Glossata</taxon>
        <taxon>Ditrysia</taxon>
        <taxon>Noctuoidea</taxon>
        <taxon>Noctuidae</taxon>
        <taxon>Plusiinae</taxon>
        <taxon>Trichoplusia</taxon>
    </lineage>
</organism>
<dbReference type="SUPFAM" id="SSF50494">
    <property type="entry name" value="Trypsin-like serine proteases"/>
    <property type="match status" value="1"/>
</dbReference>
<dbReference type="Proteomes" id="UP000322000">
    <property type="component" value="Chromosome 16"/>
</dbReference>
<dbReference type="InParanoid" id="A0A7E5WER9"/>
<protein>
    <submittedName>
        <fullName evidence="3">Uncharacterized protein LOC113501824</fullName>
    </submittedName>
</protein>
<dbReference type="GO" id="GO:0006508">
    <property type="term" value="P:proteolysis"/>
    <property type="evidence" value="ECO:0007669"/>
    <property type="project" value="InterPro"/>
</dbReference>
<keyword evidence="2" id="KW-1185">Reference proteome</keyword>
<evidence type="ECO:0000313" key="2">
    <source>
        <dbReference type="Proteomes" id="UP000322000"/>
    </source>
</evidence>